<name>A0ABP8MW99_9BACT</name>
<dbReference type="RefSeq" id="WP_344826289.1">
    <property type="nucleotide sequence ID" value="NZ_BAABEZ010000022.1"/>
</dbReference>
<dbReference type="PROSITE" id="PS51257">
    <property type="entry name" value="PROKAR_LIPOPROTEIN"/>
    <property type="match status" value="1"/>
</dbReference>
<sequence length="190" mass="20976">MKKTIIGLFVAVTTLGILSLSTACNKDKGNYNKSESTQALVADLSFQVPLIPAAGEYDNIQGFDFMINMDSFVKSFNKDYTLNSIQSVKLKSCILTSATADANNNFRNFHMANLCISSAANGNLLRIAVANDIVDTAAYTLSLPTWYDPNLASYFKCDSIRYRFYGNTRRAVTVPLNCKASLQYEMILAN</sequence>
<gene>
    <name evidence="2" type="ORF">GCM10023092_20080</name>
</gene>
<protein>
    <recommendedName>
        <fullName evidence="4">Lipoprotein</fullName>
    </recommendedName>
</protein>
<feature type="signal peptide" evidence="1">
    <location>
        <begin position="1"/>
        <end position="23"/>
    </location>
</feature>
<accession>A0ABP8MW99</accession>
<dbReference type="EMBL" id="BAABEZ010000022">
    <property type="protein sequence ID" value="GAA4455797.1"/>
    <property type="molecule type" value="Genomic_DNA"/>
</dbReference>
<organism evidence="2 3">
    <name type="scientific">Rurimicrobium arvi</name>
    <dbReference type="NCBI Taxonomy" id="2049916"/>
    <lineage>
        <taxon>Bacteria</taxon>
        <taxon>Pseudomonadati</taxon>
        <taxon>Bacteroidota</taxon>
        <taxon>Chitinophagia</taxon>
        <taxon>Chitinophagales</taxon>
        <taxon>Chitinophagaceae</taxon>
        <taxon>Rurimicrobium</taxon>
    </lineage>
</organism>
<keyword evidence="1" id="KW-0732">Signal</keyword>
<dbReference type="Proteomes" id="UP001501410">
    <property type="component" value="Unassembled WGS sequence"/>
</dbReference>
<evidence type="ECO:0000313" key="2">
    <source>
        <dbReference type="EMBL" id="GAA4455797.1"/>
    </source>
</evidence>
<feature type="chain" id="PRO_5045829551" description="Lipoprotein" evidence="1">
    <location>
        <begin position="24"/>
        <end position="190"/>
    </location>
</feature>
<proteinExistence type="predicted"/>
<evidence type="ECO:0000313" key="3">
    <source>
        <dbReference type="Proteomes" id="UP001501410"/>
    </source>
</evidence>
<keyword evidence="3" id="KW-1185">Reference proteome</keyword>
<evidence type="ECO:0008006" key="4">
    <source>
        <dbReference type="Google" id="ProtNLM"/>
    </source>
</evidence>
<comment type="caution">
    <text evidence="2">The sequence shown here is derived from an EMBL/GenBank/DDBJ whole genome shotgun (WGS) entry which is preliminary data.</text>
</comment>
<evidence type="ECO:0000256" key="1">
    <source>
        <dbReference type="SAM" id="SignalP"/>
    </source>
</evidence>
<reference evidence="3" key="1">
    <citation type="journal article" date="2019" name="Int. J. Syst. Evol. Microbiol.">
        <title>The Global Catalogue of Microorganisms (GCM) 10K type strain sequencing project: providing services to taxonomists for standard genome sequencing and annotation.</title>
        <authorList>
            <consortium name="The Broad Institute Genomics Platform"/>
            <consortium name="The Broad Institute Genome Sequencing Center for Infectious Disease"/>
            <person name="Wu L."/>
            <person name="Ma J."/>
        </authorList>
    </citation>
    <scope>NUCLEOTIDE SEQUENCE [LARGE SCALE GENOMIC DNA]</scope>
    <source>
        <strain evidence="3">JCM 31921</strain>
    </source>
</reference>